<dbReference type="Pfam" id="PF03407">
    <property type="entry name" value="Nucleotid_trans"/>
    <property type="match status" value="2"/>
</dbReference>
<evidence type="ECO:0000313" key="3">
    <source>
        <dbReference type="EMBL" id="CAD1848120.1"/>
    </source>
</evidence>
<dbReference type="InterPro" id="IPR044821">
    <property type="entry name" value="At1g28695/At4g15970-like"/>
</dbReference>
<reference evidence="3" key="1">
    <citation type="submission" date="2020-07" db="EMBL/GenBank/DDBJ databases">
        <authorList>
            <person name="Lin J."/>
        </authorList>
    </citation>
    <scope>NUCLEOTIDE SEQUENCE</scope>
</reference>
<dbReference type="PANTHER" id="PTHR46038:SF13">
    <property type="entry name" value="GLYCOSYLTRANSFERASE"/>
    <property type="match status" value="1"/>
</dbReference>
<keyword evidence="1" id="KW-0472">Membrane</keyword>
<dbReference type="InterPro" id="IPR005069">
    <property type="entry name" value="Nucl-diP-sugar_transferase"/>
</dbReference>
<evidence type="ECO:0000256" key="1">
    <source>
        <dbReference type="SAM" id="Phobius"/>
    </source>
</evidence>
<feature type="transmembrane region" description="Helical" evidence="1">
    <location>
        <begin position="426"/>
        <end position="448"/>
    </location>
</feature>
<feature type="domain" description="Nucleotide-diphospho-sugar transferase" evidence="2">
    <location>
        <begin position="169"/>
        <end position="367"/>
    </location>
</feature>
<dbReference type="EMBL" id="CAJEUB010000069">
    <property type="protein sequence ID" value="CAD1848120.1"/>
    <property type="molecule type" value="Genomic_DNA"/>
</dbReference>
<protein>
    <recommendedName>
        <fullName evidence="2">Nucleotide-diphospho-sugar transferase domain-containing protein</fullName>
    </recommendedName>
</protein>
<proteinExistence type="predicted"/>
<keyword evidence="1" id="KW-1133">Transmembrane helix</keyword>
<evidence type="ECO:0000259" key="2">
    <source>
        <dbReference type="Pfam" id="PF03407"/>
    </source>
</evidence>
<name>A0A6V7QXY5_ANACO</name>
<feature type="transmembrane region" description="Helical" evidence="1">
    <location>
        <begin position="12"/>
        <end position="31"/>
    </location>
</feature>
<accession>A0A6V7QXY5</accession>
<feature type="domain" description="Nucleotide-diphospho-sugar transferase" evidence="2">
    <location>
        <begin position="539"/>
        <end position="736"/>
    </location>
</feature>
<sequence>MMSNTKNLQPVISFLVGASLATAFILFILSARKGNNIGTLMASIEEITTTTTTTTTNDKLTPPPFEENETKMVPNEEINTTKITSGTPQENDTKVVSIEETTTPSENETKMLLAPTAQENNQDLLKLLQRAATEDRTVIITSVNKAWAAPNSLLDLFLESFRIGDNIEHLLNHLIVVTLDKKAFKRCKAVHPHCYFLYVEGAKFDEEKVYMSKDYLDLVWSKVKLQQRILELGYNFLFTDVDIVWLRNPFEKMSAAAHISTSCDFYFGDPNSPINFPNTGFLFVKSYKENIELFEYWHESREKFPGNHEQFVFNQIKFELADRFRVNIQYLDPANFGGFCNHTKGLDTIYTMHANCCVGLQAKLHDLRSVLDDWKVYKALTTDEEKRRGQFTWRAARVANNYYQTLKNTKKEKTIMTMSNKNNNNLLQPLTSLLLGAAAAVVFIIFYLSSNPTTSSSSMEMLDSTNGTQITSLQDTSKANTASVKEKEKFEDLSDLLKAAAMDNDTVIMTWINEAWAAPDSLLDLFFESFRAGEDIEYLLDHLVIVAIDLKAYERCKSLHPFCYFYKVSNTSSAEEKLFMTKDYLEMMWSRNRLQRKILELGYSFLFTDVDILWFRNPLRHISLFAHITISSDAYYGNPDDLNNFPNGGFLYVKSCQRTIDFYQNWYLARVNWTGAHEQWVFNQIKHEFSAKYGVKIQFIDTAVCGGFCNLNKDLSKICTLHANCCVGLGAKLHDLRGLLDDWRNYTALPIEEKMKGEFTWRLPGICVH</sequence>
<organism evidence="3">
    <name type="scientific">Ananas comosus var. bracteatus</name>
    <name type="common">red pineapple</name>
    <dbReference type="NCBI Taxonomy" id="296719"/>
    <lineage>
        <taxon>Eukaryota</taxon>
        <taxon>Viridiplantae</taxon>
        <taxon>Streptophyta</taxon>
        <taxon>Embryophyta</taxon>
        <taxon>Tracheophyta</taxon>
        <taxon>Spermatophyta</taxon>
        <taxon>Magnoliopsida</taxon>
        <taxon>Liliopsida</taxon>
        <taxon>Poales</taxon>
        <taxon>Bromeliaceae</taxon>
        <taxon>Bromelioideae</taxon>
        <taxon>Ananas</taxon>
    </lineage>
</organism>
<dbReference type="PANTHER" id="PTHR46038">
    <property type="entry name" value="EXPRESSED PROTEIN-RELATED"/>
    <property type="match status" value="1"/>
</dbReference>
<gene>
    <name evidence="3" type="ORF">CB5_LOCUS31331</name>
</gene>
<keyword evidence="1" id="KW-0812">Transmembrane</keyword>
<dbReference type="AlphaFoldDB" id="A0A6V7QXY5"/>